<evidence type="ECO:0000313" key="2">
    <source>
        <dbReference type="Proteomes" id="UP001500975"/>
    </source>
</evidence>
<protein>
    <submittedName>
        <fullName evidence="1">Uncharacterized protein</fullName>
    </submittedName>
</protein>
<sequence length="141" mass="15096">MAGGRPASVGAWAQAAMEKRAPAAARVSCLRKVCLRWVAVPALDAPLVSPLCRAQADLHARVWAGMPDTLGYSQPAGWQVRGMRAALDAADWVGGRETVGPQGAQVKQNWDDHRGGAAWLIRFCPAPVRACARSGRRRCGR</sequence>
<dbReference type="Proteomes" id="UP001500975">
    <property type="component" value="Unassembled WGS sequence"/>
</dbReference>
<keyword evidence="2" id="KW-1185">Reference proteome</keyword>
<evidence type="ECO:0000313" key="1">
    <source>
        <dbReference type="EMBL" id="GAA4330185.1"/>
    </source>
</evidence>
<dbReference type="EMBL" id="BAABGJ010000002">
    <property type="protein sequence ID" value="GAA4330185.1"/>
    <property type="molecule type" value="Genomic_DNA"/>
</dbReference>
<comment type="caution">
    <text evidence="1">The sequence shown here is derived from an EMBL/GenBank/DDBJ whole genome shotgun (WGS) entry which is preliminary data.</text>
</comment>
<accession>A0ABP8GV51</accession>
<gene>
    <name evidence="1" type="ORF">GCM10023165_03680</name>
</gene>
<reference evidence="2" key="1">
    <citation type="journal article" date="2019" name="Int. J. Syst. Evol. Microbiol.">
        <title>The Global Catalogue of Microorganisms (GCM) 10K type strain sequencing project: providing services to taxonomists for standard genome sequencing and annotation.</title>
        <authorList>
            <consortium name="The Broad Institute Genomics Platform"/>
            <consortium name="The Broad Institute Genome Sequencing Center for Infectious Disease"/>
            <person name="Wu L."/>
            <person name="Ma J."/>
        </authorList>
    </citation>
    <scope>NUCLEOTIDE SEQUENCE [LARGE SCALE GENOMIC DNA]</scope>
    <source>
        <strain evidence="2">JCM 17804</strain>
    </source>
</reference>
<organism evidence="1 2">
    <name type="scientific">Variovorax defluvii</name>
    <dbReference type="NCBI Taxonomy" id="913761"/>
    <lineage>
        <taxon>Bacteria</taxon>
        <taxon>Pseudomonadati</taxon>
        <taxon>Pseudomonadota</taxon>
        <taxon>Betaproteobacteria</taxon>
        <taxon>Burkholderiales</taxon>
        <taxon>Comamonadaceae</taxon>
        <taxon>Variovorax</taxon>
    </lineage>
</organism>
<proteinExistence type="predicted"/>
<name>A0ABP8GV51_9BURK</name>